<evidence type="ECO:0000259" key="4">
    <source>
        <dbReference type="PROSITE" id="PS51186"/>
    </source>
</evidence>
<dbReference type="SUPFAM" id="SSF55729">
    <property type="entry name" value="Acyl-CoA N-acyltransferases (Nat)"/>
    <property type="match status" value="1"/>
</dbReference>
<dbReference type="GO" id="GO:0005737">
    <property type="term" value="C:cytoplasm"/>
    <property type="evidence" value="ECO:0007669"/>
    <property type="project" value="TreeGrafter"/>
</dbReference>
<dbReference type="InterPro" id="IPR051531">
    <property type="entry name" value="N-acetyltransferase"/>
</dbReference>
<evidence type="ECO:0000313" key="5">
    <source>
        <dbReference type="EMBL" id="SFH61963.1"/>
    </source>
</evidence>
<evidence type="ECO:0000256" key="1">
    <source>
        <dbReference type="ARBA" id="ARBA00022679"/>
    </source>
</evidence>
<organism evidence="6 8">
    <name type="scientific">Cryobacterium levicorallinum</name>
    <dbReference type="NCBI Taxonomy" id="995038"/>
    <lineage>
        <taxon>Bacteria</taxon>
        <taxon>Bacillati</taxon>
        <taxon>Actinomycetota</taxon>
        <taxon>Actinomycetes</taxon>
        <taxon>Micrococcales</taxon>
        <taxon>Microbacteriaceae</taxon>
        <taxon>Cryobacterium</taxon>
    </lineage>
</organism>
<name>A0A1I3BI66_9MICO</name>
<evidence type="ECO:0000313" key="8">
    <source>
        <dbReference type="Proteomes" id="UP000297963"/>
    </source>
</evidence>
<dbReference type="PANTHER" id="PTHR43792">
    <property type="entry name" value="GNAT FAMILY, PUTATIVE (AFU_ORTHOLOGUE AFUA_3G00765)-RELATED-RELATED"/>
    <property type="match status" value="1"/>
</dbReference>
<dbReference type="EMBL" id="SOFE01000027">
    <property type="protein sequence ID" value="TFB82114.1"/>
    <property type="molecule type" value="Genomic_DNA"/>
</dbReference>
<proteinExistence type="inferred from homology"/>
<gene>
    <name evidence="6" type="ORF">E3O11_15580</name>
    <name evidence="5" type="ORF">SAMN05216274_109144</name>
</gene>
<reference evidence="6 8" key="2">
    <citation type="submission" date="2019-03" db="EMBL/GenBank/DDBJ databases">
        <title>Genomics of glacier-inhabiting Cryobacterium strains.</title>
        <authorList>
            <person name="Liu Q."/>
            <person name="Xin Y.-H."/>
        </authorList>
    </citation>
    <scope>NUCLEOTIDE SEQUENCE [LARGE SCALE GENOMIC DNA]</scope>
    <source>
        <strain evidence="6 8">Hh34</strain>
    </source>
</reference>
<accession>A0A1I3BI66</accession>
<dbReference type="AlphaFoldDB" id="A0A1I3BI66"/>
<dbReference type="PROSITE" id="PS51186">
    <property type="entry name" value="GNAT"/>
    <property type="match status" value="1"/>
</dbReference>
<dbReference type="GO" id="GO:0008999">
    <property type="term" value="F:protein-N-terminal-alanine acetyltransferase activity"/>
    <property type="evidence" value="ECO:0007669"/>
    <property type="project" value="TreeGrafter"/>
</dbReference>
<comment type="caution">
    <text evidence="6">The sequence shown here is derived from an EMBL/GenBank/DDBJ whole genome shotgun (WGS) entry which is preliminary data.</text>
</comment>
<dbReference type="Pfam" id="PF13302">
    <property type="entry name" value="Acetyltransf_3"/>
    <property type="match status" value="1"/>
</dbReference>
<dbReference type="PANTHER" id="PTHR43792:SF8">
    <property type="entry name" value="[RIBOSOMAL PROTEIN US5]-ALANINE N-ACETYLTRANSFERASE"/>
    <property type="match status" value="1"/>
</dbReference>
<evidence type="ECO:0000256" key="3">
    <source>
        <dbReference type="ARBA" id="ARBA00038502"/>
    </source>
</evidence>
<evidence type="ECO:0000313" key="6">
    <source>
        <dbReference type="EMBL" id="TFB82114.1"/>
    </source>
</evidence>
<dbReference type="RefSeq" id="WP_092450373.1">
    <property type="nucleotide sequence ID" value="NZ_BKAC01000017.1"/>
</dbReference>
<keyword evidence="1 6" id="KW-0808">Transferase</keyword>
<keyword evidence="2" id="KW-0012">Acyltransferase</keyword>
<dbReference type="Proteomes" id="UP000199681">
    <property type="component" value="Unassembled WGS sequence"/>
</dbReference>
<dbReference type="InterPro" id="IPR016181">
    <property type="entry name" value="Acyl_CoA_acyltransferase"/>
</dbReference>
<evidence type="ECO:0000256" key="2">
    <source>
        <dbReference type="ARBA" id="ARBA00023315"/>
    </source>
</evidence>
<dbReference type="InterPro" id="IPR000182">
    <property type="entry name" value="GNAT_dom"/>
</dbReference>
<comment type="similarity">
    <text evidence="3">Belongs to the acetyltransferase family. RimJ subfamily.</text>
</comment>
<protein>
    <submittedName>
        <fullName evidence="5 6">N-acetyltransferase</fullName>
    </submittedName>
</protein>
<keyword evidence="7" id="KW-1185">Reference proteome</keyword>
<dbReference type="EMBL" id="FOPW01000009">
    <property type="protein sequence ID" value="SFH61963.1"/>
    <property type="molecule type" value="Genomic_DNA"/>
</dbReference>
<dbReference type="Proteomes" id="UP000297963">
    <property type="component" value="Unassembled WGS sequence"/>
</dbReference>
<reference evidence="5 7" key="1">
    <citation type="submission" date="2016-10" db="EMBL/GenBank/DDBJ databases">
        <authorList>
            <person name="Varghese N."/>
            <person name="Submissions S."/>
        </authorList>
    </citation>
    <scope>NUCLEOTIDE SEQUENCE [LARGE SCALE GENOMIC DNA]</scope>
    <source>
        <strain evidence="5 7">GMCC 1.11211</strain>
    </source>
</reference>
<evidence type="ECO:0000313" key="7">
    <source>
        <dbReference type="Proteomes" id="UP000199681"/>
    </source>
</evidence>
<sequence length="174" mass="19636">MPATTRLISADDAERLAVLQRTGQIFFAPWEPVRQDPYFTVAGQQAEVENVLARHSRGEALPHVILDEDAQVVGRITFSGITYGAFQSCNMGYWVDEENNGRGYATDAVRAMTTRAFEELGLHRVQAETLIPNVRSQRVLQRVGFVRYGLAPAYLKIAGRWQDHLMYQLLADPR</sequence>
<dbReference type="STRING" id="995038.SAMN05216274_109144"/>
<dbReference type="Gene3D" id="3.40.630.30">
    <property type="match status" value="1"/>
</dbReference>
<feature type="domain" description="N-acetyltransferase" evidence="4">
    <location>
        <begin position="3"/>
        <end position="172"/>
    </location>
</feature>